<reference evidence="2" key="1">
    <citation type="journal article" date="2023" name="IScience">
        <title>Live-bearing cockroach genome reveals convergent evolutionary mechanisms linked to viviparity in insects and beyond.</title>
        <authorList>
            <person name="Fouks B."/>
            <person name="Harrison M.C."/>
            <person name="Mikhailova A.A."/>
            <person name="Marchal E."/>
            <person name="English S."/>
            <person name="Carruthers M."/>
            <person name="Jennings E.C."/>
            <person name="Chiamaka E.L."/>
            <person name="Frigard R.A."/>
            <person name="Pippel M."/>
            <person name="Attardo G.M."/>
            <person name="Benoit J.B."/>
            <person name="Bornberg-Bauer E."/>
            <person name="Tobe S.S."/>
        </authorList>
    </citation>
    <scope>NUCLEOTIDE SEQUENCE</scope>
    <source>
        <strain evidence="2">Stay&amp;Tobe</strain>
    </source>
</reference>
<dbReference type="Proteomes" id="UP001233999">
    <property type="component" value="Unassembled WGS sequence"/>
</dbReference>
<name>A0AAD8EPX0_DIPPU</name>
<dbReference type="AlphaFoldDB" id="A0AAD8EPX0"/>
<keyword evidence="1" id="KW-1133">Transmembrane helix</keyword>
<organism evidence="2 3">
    <name type="scientific">Diploptera punctata</name>
    <name type="common">Pacific beetle cockroach</name>
    <dbReference type="NCBI Taxonomy" id="6984"/>
    <lineage>
        <taxon>Eukaryota</taxon>
        <taxon>Metazoa</taxon>
        <taxon>Ecdysozoa</taxon>
        <taxon>Arthropoda</taxon>
        <taxon>Hexapoda</taxon>
        <taxon>Insecta</taxon>
        <taxon>Pterygota</taxon>
        <taxon>Neoptera</taxon>
        <taxon>Polyneoptera</taxon>
        <taxon>Dictyoptera</taxon>
        <taxon>Blattodea</taxon>
        <taxon>Blaberoidea</taxon>
        <taxon>Blaberidae</taxon>
        <taxon>Diplopterinae</taxon>
        <taxon>Diploptera</taxon>
    </lineage>
</organism>
<reference evidence="2" key="2">
    <citation type="submission" date="2023-05" db="EMBL/GenBank/DDBJ databases">
        <authorList>
            <person name="Fouks B."/>
        </authorList>
    </citation>
    <scope>NUCLEOTIDE SEQUENCE</scope>
    <source>
        <strain evidence="2">Stay&amp;Tobe</strain>
        <tissue evidence="2">Testes</tissue>
    </source>
</reference>
<evidence type="ECO:0000256" key="1">
    <source>
        <dbReference type="SAM" id="Phobius"/>
    </source>
</evidence>
<evidence type="ECO:0000313" key="3">
    <source>
        <dbReference type="Proteomes" id="UP001233999"/>
    </source>
</evidence>
<evidence type="ECO:0000313" key="2">
    <source>
        <dbReference type="EMBL" id="KAJ9598810.1"/>
    </source>
</evidence>
<keyword evidence="3" id="KW-1185">Reference proteome</keyword>
<proteinExistence type="predicted"/>
<sequence length="75" mass="8528">MGNTIVQWRVSIGNWLRGMLHLTNTRQGIVNTPSLHWFTIFILAVILIIGGVELNPGPKVSRIEPRSNLKYDFNL</sequence>
<gene>
    <name evidence="2" type="ORF">L9F63_026655</name>
</gene>
<protein>
    <submittedName>
        <fullName evidence="2">Uncharacterized protein</fullName>
    </submittedName>
</protein>
<keyword evidence="1" id="KW-0472">Membrane</keyword>
<comment type="caution">
    <text evidence="2">The sequence shown here is derived from an EMBL/GenBank/DDBJ whole genome shotgun (WGS) entry which is preliminary data.</text>
</comment>
<keyword evidence="1" id="KW-0812">Transmembrane</keyword>
<dbReference type="EMBL" id="JASPKZ010001028">
    <property type="protein sequence ID" value="KAJ9598810.1"/>
    <property type="molecule type" value="Genomic_DNA"/>
</dbReference>
<accession>A0AAD8EPX0</accession>
<feature type="transmembrane region" description="Helical" evidence="1">
    <location>
        <begin position="35"/>
        <end position="54"/>
    </location>
</feature>